<evidence type="ECO:0000256" key="3">
    <source>
        <dbReference type="ARBA" id="ARBA00023002"/>
    </source>
</evidence>
<dbReference type="InterPro" id="IPR016162">
    <property type="entry name" value="Ald_DH_N"/>
</dbReference>
<accession>A0A0E3PVJ3</accession>
<comment type="subunit">
    <text evidence="2">Homotetramer.</text>
</comment>
<dbReference type="PROSITE" id="PS00070">
    <property type="entry name" value="ALDEHYDE_DEHYDR_CYS"/>
    <property type="match status" value="1"/>
</dbReference>
<evidence type="ECO:0000256" key="1">
    <source>
        <dbReference type="ARBA" id="ARBA00009986"/>
    </source>
</evidence>
<feature type="domain" description="Aldehyde dehydrogenase" evidence="4">
    <location>
        <begin position="19"/>
        <end position="475"/>
    </location>
</feature>
<dbReference type="InterPro" id="IPR015590">
    <property type="entry name" value="Aldehyde_DH_dom"/>
</dbReference>
<dbReference type="PANTHER" id="PTHR11699">
    <property type="entry name" value="ALDEHYDE DEHYDROGENASE-RELATED"/>
    <property type="match status" value="1"/>
</dbReference>
<dbReference type="GeneID" id="24850100"/>
<evidence type="ECO:0000259" key="4">
    <source>
        <dbReference type="Pfam" id="PF00171"/>
    </source>
</evidence>
<dbReference type="InterPro" id="IPR016160">
    <property type="entry name" value="Ald_DH_CS_CYS"/>
</dbReference>
<sequence>MVAMKMQINGKAAGSCGGECFDVRNPATGELLEQVPRGTEEDVALAVEAALSAFEGWASISPQQRGMVFYRAAGLVRQRKEELAALLTQEQGKPLAEARNELEGFSHVLEYYCGLAGSLRGDFIPVKGNGYSFTVKKPLGVCTAIIPWNMPALIMGWKIAPALISGNTFVLKPASSTPLTNLTLASILNEAGLPAGVLNVVTGSGEIAGESLVRSPDIRKISFTGESGTGKRISELAASGMKRVTLELGGSDPMIVCDDANLESAVAGAIRGRFYNCGQTCTAVKRLYVFESVAREFIRKLEKGVKKLKVGNGLDKDTDMGPLNNRRQFEYIKELVAEIEEKDEGRIIAGGKAPSFKGMDKGYFFEPTLVSDVPGDSRLLKEEVFGPLLPIVTVRDLDEAIEEANRSIYGLGASIWTKDLDRIRMGCEQLNAGIIWVNQHLKVAPEVPFGGVKESGFGRENGPDILSEYLETRTIMLKT</sequence>
<dbReference type="Proteomes" id="UP000033058">
    <property type="component" value="Chromosome"/>
</dbReference>
<dbReference type="Pfam" id="PF00171">
    <property type="entry name" value="Aldedh"/>
    <property type="match status" value="1"/>
</dbReference>
<dbReference type="SUPFAM" id="SSF53720">
    <property type="entry name" value="ALDH-like"/>
    <property type="match status" value="1"/>
</dbReference>
<dbReference type="PATRIC" id="fig|1434117.4.peg.601"/>
<dbReference type="HOGENOM" id="CLU_005391_1_0_2"/>
<dbReference type="InterPro" id="IPR016163">
    <property type="entry name" value="Ald_DH_C"/>
</dbReference>
<dbReference type="FunFam" id="3.40.605.10:FF:000007">
    <property type="entry name" value="NAD/NADP-dependent betaine aldehyde dehydrogenase"/>
    <property type="match status" value="1"/>
</dbReference>
<gene>
    <name evidence="5" type="ORF">MSMAW_0488</name>
</gene>
<dbReference type="Gene3D" id="3.40.605.10">
    <property type="entry name" value="Aldehyde Dehydrogenase, Chain A, domain 1"/>
    <property type="match status" value="1"/>
</dbReference>
<organism evidence="5 6">
    <name type="scientific">Methanosarcina mazei WWM610</name>
    <dbReference type="NCBI Taxonomy" id="1434117"/>
    <lineage>
        <taxon>Archaea</taxon>
        <taxon>Methanobacteriati</taxon>
        <taxon>Methanobacteriota</taxon>
        <taxon>Stenosarchaea group</taxon>
        <taxon>Methanomicrobia</taxon>
        <taxon>Methanosarcinales</taxon>
        <taxon>Methanosarcinaceae</taxon>
        <taxon>Methanosarcina</taxon>
    </lineage>
</organism>
<comment type="similarity">
    <text evidence="1">Belongs to the aldehyde dehydrogenase family.</text>
</comment>
<dbReference type="FunFam" id="3.40.309.10:FF:000009">
    <property type="entry name" value="Aldehyde dehydrogenase A"/>
    <property type="match status" value="1"/>
</dbReference>
<dbReference type="Gene3D" id="3.40.309.10">
    <property type="entry name" value="Aldehyde Dehydrogenase, Chain A, domain 2"/>
    <property type="match status" value="1"/>
</dbReference>
<keyword evidence="3 5" id="KW-0560">Oxidoreductase</keyword>
<evidence type="ECO:0000313" key="6">
    <source>
        <dbReference type="Proteomes" id="UP000033058"/>
    </source>
</evidence>
<dbReference type="EMBL" id="CP009509">
    <property type="protein sequence ID" value="AKB39479.1"/>
    <property type="molecule type" value="Genomic_DNA"/>
</dbReference>
<name>A0A0E3PVJ3_METMZ</name>
<dbReference type="InterPro" id="IPR016161">
    <property type="entry name" value="Ald_DH/histidinol_DH"/>
</dbReference>
<dbReference type="RefSeq" id="WP_048038955.1">
    <property type="nucleotide sequence ID" value="NZ_CP009509.1"/>
</dbReference>
<reference evidence="5 6" key="1">
    <citation type="submission" date="2014-07" db="EMBL/GenBank/DDBJ databases">
        <title>Methanogenic archaea and the global carbon cycle.</title>
        <authorList>
            <person name="Henriksen J.R."/>
            <person name="Luke J."/>
            <person name="Reinhart S."/>
            <person name="Benedict M.N."/>
            <person name="Youngblut N.D."/>
            <person name="Metcalf M.E."/>
            <person name="Whitaker R.J."/>
            <person name="Metcalf W.W."/>
        </authorList>
    </citation>
    <scope>NUCLEOTIDE SEQUENCE [LARGE SCALE GENOMIC DNA]</scope>
    <source>
        <strain evidence="5 6">WWM610</strain>
    </source>
</reference>
<proteinExistence type="inferred from homology"/>
<evidence type="ECO:0000313" key="5">
    <source>
        <dbReference type="EMBL" id="AKB39479.1"/>
    </source>
</evidence>
<dbReference type="GO" id="GO:0004029">
    <property type="term" value="F:aldehyde dehydrogenase (NAD+) activity"/>
    <property type="evidence" value="ECO:0007669"/>
    <property type="project" value="UniProtKB-EC"/>
</dbReference>
<dbReference type="EC" id="1.2.1.3" evidence="5"/>
<dbReference type="CDD" id="cd07103">
    <property type="entry name" value="ALDH_F5_SSADH_GabD"/>
    <property type="match status" value="1"/>
</dbReference>
<dbReference type="AlphaFoldDB" id="A0A0E3PVJ3"/>
<protein>
    <submittedName>
        <fullName evidence="5">Aldehyde dehydrogenase</fullName>
        <ecNumber evidence="5">1.2.1.3</ecNumber>
    </submittedName>
</protein>
<evidence type="ECO:0000256" key="2">
    <source>
        <dbReference type="ARBA" id="ARBA00011881"/>
    </source>
</evidence>